<dbReference type="AlphaFoldDB" id="A0A928ZXV3"/>
<gene>
    <name evidence="1" type="ORF">IQ260_22565</name>
</gene>
<keyword evidence="2" id="KW-1185">Reference proteome</keyword>
<protein>
    <submittedName>
        <fullName evidence="1">Phage infection protein</fullName>
    </submittedName>
</protein>
<dbReference type="Proteomes" id="UP000615026">
    <property type="component" value="Unassembled WGS sequence"/>
</dbReference>
<dbReference type="EMBL" id="JADEXP010000273">
    <property type="protein sequence ID" value="MBE9069433.1"/>
    <property type="molecule type" value="Genomic_DNA"/>
</dbReference>
<organism evidence="1 2">
    <name type="scientific">Leptolyngbya cf. ectocarpi LEGE 11479</name>
    <dbReference type="NCBI Taxonomy" id="1828722"/>
    <lineage>
        <taxon>Bacteria</taxon>
        <taxon>Bacillati</taxon>
        <taxon>Cyanobacteriota</taxon>
        <taxon>Cyanophyceae</taxon>
        <taxon>Leptolyngbyales</taxon>
        <taxon>Leptolyngbyaceae</taxon>
        <taxon>Leptolyngbya group</taxon>
        <taxon>Leptolyngbya</taxon>
    </lineage>
</organism>
<name>A0A928ZXV3_LEPEC</name>
<dbReference type="RefSeq" id="WP_193995337.1">
    <property type="nucleotide sequence ID" value="NZ_JADEXP010000273.1"/>
</dbReference>
<accession>A0A928ZXV3</accession>
<dbReference type="CDD" id="cd00267">
    <property type="entry name" value="ABC_ATPase"/>
    <property type="match status" value="1"/>
</dbReference>
<proteinExistence type="predicted"/>
<dbReference type="InterPro" id="IPR027417">
    <property type="entry name" value="P-loop_NTPase"/>
</dbReference>
<reference evidence="1" key="1">
    <citation type="submission" date="2020-10" db="EMBL/GenBank/DDBJ databases">
        <authorList>
            <person name="Castelo-Branco R."/>
            <person name="Eusebio N."/>
            <person name="Adriana R."/>
            <person name="Vieira A."/>
            <person name="Brugerolle De Fraissinette N."/>
            <person name="Rezende De Castro R."/>
            <person name="Schneider M.P."/>
            <person name="Vasconcelos V."/>
            <person name="Leao P.N."/>
        </authorList>
    </citation>
    <scope>NUCLEOTIDE SEQUENCE</scope>
    <source>
        <strain evidence="1">LEGE 11479</strain>
    </source>
</reference>
<evidence type="ECO:0000313" key="2">
    <source>
        <dbReference type="Proteomes" id="UP000615026"/>
    </source>
</evidence>
<comment type="caution">
    <text evidence="1">The sequence shown here is derived from an EMBL/GenBank/DDBJ whole genome shotgun (WGS) entry which is preliminary data.</text>
</comment>
<feature type="non-terminal residue" evidence="1">
    <location>
        <position position="1"/>
    </location>
</feature>
<dbReference type="Gene3D" id="3.40.50.300">
    <property type="entry name" value="P-loop containing nucleotide triphosphate hydrolases"/>
    <property type="match status" value="1"/>
</dbReference>
<sequence>QLNKVSKIKKDEIESCILKDLECSDIFSAVRTLKDNNYGSLEYAGIEYKKIFDPKVVELLNEESVRTNISDYCDRYNDLVESSPLFKKGKFNPINANSVSKNLKKEQFFQASHKVLLNGKDEVVVSWNELDRIFEEEKQKIFEDENLQEISNKIISGVAAVKTFQGLLEEFPAISSSLADIDEFKKILWGSYFEKYRSIFDELLELHDNNKDELIAIENEARLEETAWYEAHAVFKERFHVPFSMDIKNHKNAILGTTSPNIVFSFKSENESEIKFDRGQLKNLDFLSVGERRAMYLLYVIFEFKARLESGRETVILIDDIADSFDYKNKYAIIEYLKELAQEETFRIIVLTHNFDFYRTFQSRILGSAKWRNSFIAKKDDECINLLKGGNRGVRSPFDLWRNNYFKDEAILISMIPFVRNLVEYKDGTSCEDYEKLTSMLHIKSDTRNLKLSDLEFLIHKTISAKSLDAAFDRNCLVIDQIYQAADSLCTDEIENEIRLEKKVTLSIATRLKAEEFMWLHVIDKSPINNMQTGKLFDRLVQEKKSADQEFTHIKKILSQVILMTPENIHINSFMYEPLMDMSNHHLVTLYQQIKSLSTVESLTTSDCTNVNPLAI</sequence>
<dbReference type="SUPFAM" id="SSF52540">
    <property type="entry name" value="P-loop containing nucleoside triphosphate hydrolases"/>
    <property type="match status" value="1"/>
</dbReference>
<evidence type="ECO:0000313" key="1">
    <source>
        <dbReference type="EMBL" id="MBE9069433.1"/>
    </source>
</evidence>